<dbReference type="GO" id="GO:0005737">
    <property type="term" value="C:cytoplasm"/>
    <property type="evidence" value="ECO:0007669"/>
    <property type="project" value="InterPro"/>
</dbReference>
<name>A0A5A8ENF8_CAFRO</name>
<dbReference type="EMBL" id="VLTO01000004">
    <property type="protein sequence ID" value="KAA0177251.1"/>
    <property type="molecule type" value="Genomic_DNA"/>
</dbReference>
<dbReference type="Proteomes" id="UP000322899">
    <property type="component" value="Unassembled WGS sequence"/>
</dbReference>
<proteinExistence type="predicted"/>
<dbReference type="OrthoDB" id="443682at2759"/>
<evidence type="ECO:0000313" key="4">
    <source>
        <dbReference type="Proteomes" id="UP000322899"/>
    </source>
</evidence>
<dbReference type="AlphaFoldDB" id="A0A5A8ENF8"/>
<dbReference type="InterPro" id="IPR007320">
    <property type="entry name" value="PDCD2_C"/>
</dbReference>
<sequence length="502" mass="49452">MAELAFCEPCEAGGPLVREGTSPFSDWDGGSAGGKPAWLSPADLPGPGSLKCASCAGALRFLLQAYCPVDDHDGGDSGDGGSDNAALGGKDRAFHRMLYLFVCARPGCVAKGSVLALRCQLPKQNPVIAFKRDAVLPAPAPGQVCAVCGMPCDGTCASCGMPSSSPDAASAAAAARPGWPAFDLVLGGGDEEDDGEDGDEDGDEEDGGEGEGAGARGAATSGGGAATGASGAGSPADLAAAAASAGGGDSGGRLAALEGVGATGDDDTSQGDLVRAIGGDERLAKVAAQLAEDECFAHFEVETRKDPDQVMRYARWQDDAVLWASDTHRPAGAADPAAEDLPSTHGGPAAAPAGAGACGPAACVAKETAPGTSACLAVGPMGASGLEDGCRTVPPCESCGAPRKFEMQVMPQLIHFLQPEETATGGAGAGGAGGGAAAAAAAAGTDGAHPRAKEAAGGAPPRGTGEELDFQTLVVYTCSRACRTGQAGLGAYSREFVWVQTE</sequence>
<accession>A0A5A8ENF8</accession>
<organism evidence="3 4">
    <name type="scientific">Cafeteria roenbergensis</name>
    <name type="common">Marine flagellate</name>
    <dbReference type="NCBI Taxonomy" id="33653"/>
    <lineage>
        <taxon>Eukaryota</taxon>
        <taxon>Sar</taxon>
        <taxon>Stramenopiles</taxon>
        <taxon>Bigyra</taxon>
        <taxon>Opalozoa</taxon>
        <taxon>Bicosoecida</taxon>
        <taxon>Cafeteriaceae</taxon>
        <taxon>Cafeteria</taxon>
    </lineage>
</organism>
<feature type="compositionally biased region" description="Gly residues" evidence="1">
    <location>
        <begin position="210"/>
        <end position="226"/>
    </location>
</feature>
<comment type="caution">
    <text evidence="3">The sequence shown here is derived from an EMBL/GenBank/DDBJ whole genome shotgun (WGS) entry which is preliminary data.</text>
</comment>
<gene>
    <name evidence="3" type="ORF">FNF27_01031</name>
</gene>
<evidence type="ECO:0000259" key="2">
    <source>
        <dbReference type="Pfam" id="PF04194"/>
    </source>
</evidence>
<protein>
    <recommendedName>
        <fullName evidence="2">Programmed cell death protein 2 C-terminal domain-containing protein</fullName>
    </recommendedName>
</protein>
<feature type="region of interest" description="Disordered" evidence="1">
    <location>
        <begin position="181"/>
        <end position="235"/>
    </location>
</feature>
<feature type="compositionally biased region" description="Acidic residues" evidence="1">
    <location>
        <begin position="189"/>
        <end position="209"/>
    </location>
</feature>
<dbReference type="PANTHER" id="PTHR12298:SF4">
    <property type="entry name" value="PROGRAMMED CELL DEATH PROTEIN 2"/>
    <property type="match status" value="1"/>
</dbReference>
<evidence type="ECO:0000256" key="1">
    <source>
        <dbReference type="SAM" id="MobiDB-lite"/>
    </source>
</evidence>
<evidence type="ECO:0000313" key="3">
    <source>
        <dbReference type="EMBL" id="KAA0177251.1"/>
    </source>
</evidence>
<feature type="domain" description="Programmed cell death protein 2 C-terminal" evidence="2">
    <location>
        <begin position="293"/>
        <end position="500"/>
    </location>
</feature>
<dbReference type="Pfam" id="PF04194">
    <property type="entry name" value="PDCD2_C"/>
    <property type="match status" value="1"/>
</dbReference>
<feature type="region of interest" description="Disordered" evidence="1">
    <location>
        <begin position="441"/>
        <end position="464"/>
    </location>
</feature>
<dbReference type="PANTHER" id="PTHR12298">
    <property type="entry name" value="PCDC2 PROGRAMMED CELL DEATH PROTEIN 2 -RELATED"/>
    <property type="match status" value="1"/>
</dbReference>
<reference evidence="3 4" key="1">
    <citation type="submission" date="2019-07" db="EMBL/GenBank/DDBJ databases">
        <title>Genomes of Cafeteria roenbergensis.</title>
        <authorList>
            <person name="Fischer M.G."/>
            <person name="Hackl T."/>
            <person name="Roman M."/>
        </authorList>
    </citation>
    <scope>NUCLEOTIDE SEQUENCE [LARGE SCALE GENOMIC DNA]</scope>
    <source>
        <strain evidence="3 4">E4-10P</strain>
    </source>
</reference>